<evidence type="ECO:0000313" key="4">
    <source>
        <dbReference type="EMBL" id="GLC51358.1"/>
    </source>
</evidence>
<dbReference type="InterPro" id="IPR041243">
    <property type="entry name" value="STI1/HOP_DP"/>
</dbReference>
<accession>A0A9W6EZS1</accession>
<keyword evidence="5" id="KW-1185">Reference proteome</keyword>
<organism evidence="4 5">
    <name type="scientific">Pleodorina starrii</name>
    <dbReference type="NCBI Taxonomy" id="330485"/>
    <lineage>
        <taxon>Eukaryota</taxon>
        <taxon>Viridiplantae</taxon>
        <taxon>Chlorophyta</taxon>
        <taxon>core chlorophytes</taxon>
        <taxon>Chlorophyceae</taxon>
        <taxon>CS clade</taxon>
        <taxon>Chlamydomonadales</taxon>
        <taxon>Volvocaceae</taxon>
        <taxon>Pleodorina</taxon>
    </lineage>
</organism>
<gene>
    <name evidence="4" type="primary">PLEST004654</name>
    <name evidence="4" type="ORF">PLESTB_000493800</name>
</gene>
<dbReference type="Pfam" id="PF17830">
    <property type="entry name" value="STI1-HOP_DP"/>
    <property type="match status" value="1"/>
</dbReference>
<reference evidence="4 5" key="1">
    <citation type="journal article" date="2023" name="Commun. Biol.">
        <title>Reorganization of the ancestral sex-determining regions during the evolution of trioecy in Pleodorina starrii.</title>
        <authorList>
            <person name="Takahashi K."/>
            <person name="Suzuki S."/>
            <person name="Kawai-Toyooka H."/>
            <person name="Yamamoto K."/>
            <person name="Hamaji T."/>
            <person name="Ootsuki R."/>
            <person name="Yamaguchi H."/>
            <person name="Kawachi M."/>
            <person name="Higashiyama T."/>
            <person name="Nozaki H."/>
        </authorList>
    </citation>
    <scope>NUCLEOTIDE SEQUENCE [LARGE SCALE GENOMIC DNA]</scope>
    <source>
        <strain evidence="4 5">NIES-4479</strain>
    </source>
</reference>
<dbReference type="OrthoDB" id="533763at2759"/>
<dbReference type="AlphaFoldDB" id="A0A9W6EZS1"/>
<dbReference type="Proteomes" id="UP001165080">
    <property type="component" value="Unassembled WGS sequence"/>
</dbReference>
<feature type="compositionally biased region" description="Low complexity" evidence="2">
    <location>
        <begin position="206"/>
        <end position="222"/>
    </location>
</feature>
<feature type="domain" description="STI1/HOP DP" evidence="3">
    <location>
        <begin position="145"/>
        <end position="201"/>
    </location>
</feature>
<evidence type="ECO:0000313" key="5">
    <source>
        <dbReference type="Proteomes" id="UP001165080"/>
    </source>
</evidence>
<evidence type="ECO:0000256" key="2">
    <source>
        <dbReference type="SAM" id="MobiDB-lite"/>
    </source>
</evidence>
<name>A0A9W6EZS1_9CHLO</name>
<sequence length="222" mass="23694">MADSDDDAPPPLSSLAEQIDALKLRSQGDESTSGRSDLPQEELLRVANVVVMPAKQGSGQASKPAPSPTLKKGFFDAPPKRKPKPPPPAEPKKPAEEEIPMIRAKKGVGGGGPVIPDFLRVEPDEQEKRYIAMKADLLDKLKPTPDTVSKIGQDPALLAAFDDPEVMAAVNDIAANPQNVKKYKDKPKVRAFYEAMGKLMGDKLQSASPSPGAAPAATQRPM</sequence>
<dbReference type="Gene3D" id="1.10.260.100">
    <property type="match status" value="1"/>
</dbReference>
<proteinExistence type="predicted"/>
<dbReference type="EMBL" id="BRXU01000004">
    <property type="protein sequence ID" value="GLC51358.1"/>
    <property type="molecule type" value="Genomic_DNA"/>
</dbReference>
<feature type="region of interest" description="Disordered" evidence="2">
    <location>
        <begin position="54"/>
        <end position="98"/>
    </location>
</feature>
<feature type="region of interest" description="Disordered" evidence="2">
    <location>
        <begin position="1"/>
        <end position="42"/>
    </location>
</feature>
<evidence type="ECO:0000256" key="1">
    <source>
        <dbReference type="ARBA" id="ARBA00022737"/>
    </source>
</evidence>
<keyword evidence="1" id="KW-0677">Repeat</keyword>
<feature type="region of interest" description="Disordered" evidence="2">
    <location>
        <begin position="202"/>
        <end position="222"/>
    </location>
</feature>
<protein>
    <recommendedName>
        <fullName evidence="3">STI1/HOP DP domain-containing protein</fullName>
    </recommendedName>
</protein>
<evidence type="ECO:0000259" key="3">
    <source>
        <dbReference type="Pfam" id="PF17830"/>
    </source>
</evidence>
<comment type="caution">
    <text evidence="4">The sequence shown here is derived from an EMBL/GenBank/DDBJ whole genome shotgun (WGS) entry which is preliminary data.</text>
</comment>